<dbReference type="Gene3D" id="3.60.15.10">
    <property type="entry name" value="Ribonuclease Z/Hydroxyacylglutathione hydrolase-like"/>
    <property type="match status" value="1"/>
</dbReference>
<feature type="domain" description="Metallo-beta-lactamase" evidence="3">
    <location>
        <begin position="81"/>
        <end position="251"/>
    </location>
</feature>
<dbReference type="PROSITE" id="PS51257">
    <property type="entry name" value="PROKAR_LIPOPROTEIN"/>
    <property type="match status" value="1"/>
</dbReference>
<dbReference type="InterPro" id="IPR036866">
    <property type="entry name" value="RibonucZ/Hydroxyglut_hydro"/>
</dbReference>
<dbReference type="SMART" id="SM00849">
    <property type="entry name" value="Lactamase_B"/>
    <property type="match status" value="1"/>
</dbReference>
<dbReference type="Proteomes" id="UP001258994">
    <property type="component" value="Chromosome"/>
</dbReference>
<name>A0ABY9TU09_9GAMM</name>
<keyword evidence="5" id="KW-1185">Reference proteome</keyword>
<organism evidence="4 5">
    <name type="scientific">Thalassotalea psychrophila</name>
    <dbReference type="NCBI Taxonomy" id="3065647"/>
    <lineage>
        <taxon>Bacteria</taxon>
        <taxon>Pseudomonadati</taxon>
        <taxon>Pseudomonadota</taxon>
        <taxon>Gammaproteobacteria</taxon>
        <taxon>Alteromonadales</taxon>
        <taxon>Colwelliaceae</taxon>
        <taxon>Thalassotalea</taxon>
    </lineage>
</organism>
<dbReference type="Pfam" id="PF00753">
    <property type="entry name" value="Lactamase_B"/>
    <property type="match status" value="1"/>
</dbReference>
<dbReference type="InterPro" id="IPR050855">
    <property type="entry name" value="NDM-1-like"/>
</dbReference>
<evidence type="ECO:0000256" key="2">
    <source>
        <dbReference type="SAM" id="SignalP"/>
    </source>
</evidence>
<accession>A0ABY9TU09</accession>
<keyword evidence="2" id="KW-0732">Signal</keyword>
<feature type="chain" id="PRO_5045898511" evidence="2">
    <location>
        <begin position="25"/>
        <end position="324"/>
    </location>
</feature>
<evidence type="ECO:0000259" key="3">
    <source>
        <dbReference type="SMART" id="SM00849"/>
    </source>
</evidence>
<protein>
    <submittedName>
        <fullName evidence="4">MBL fold metallo-hydrolase</fullName>
    </submittedName>
</protein>
<evidence type="ECO:0000313" key="4">
    <source>
        <dbReference type="EMBL" id="WNC72331.1"/>
    </source>
</evidence>
<sequence length="324" mass="36376">MRRILLSGLILILTGCSSINTVDARVTSNDQYKAINSSLFDNKWIHGGSDCKTNTDPAIEVFRYGQASYILRQNKCLNFEAPFIYVLFGDDKVVVLDTGATENAQEFPLYKTIKSLIEEQSTIDGKSNRELLVIHSHSHSDHYSGDAQFEDHPNTTLVEPHSDAVTKFFIFNENSEFTLELGGRELTIIATPGHQEEAISVYDSQTKWLLTGDTFYPGYVYVKNWHAYKNSIAKLASFSKANEVSAVLGAHIEMTNTAGEYYPIGTTYQPNEASLVLMAEDLAALNIQLQQSKEENKIIFTKFIVAPMNAFQKTLSNIARWFTQ</sequence>
<dbReference type="InterPro" id="IPR001279">
    <property type="entry name" value="Metallo-B-lactamas"/>
</dbReference>
<reference evidence="5" key="1">
    <citation type="submission" date="2023-09" db="EMBL/GenBank/DDBJ databases">
        <authorList>
            <person name="Li S."/>
            <person name="Li X."/>
            <person name="Zhang C."/>
            <person name="Zhao Z."/>
        </authorList>
    </citation>
    <scope>NUCLEOTIDE SEQUENCE [LARGE SCALE GENOMIC DNA]</scope>
    <source>
        <strain evidence="5">SQ149</strain>
    </source>
</reference>
<dbReference type="EMBL" id="CP134145">
    <property type="protein sequence ID" value="WNC72331.1"/>
    <property type="molecule type" value="Genomic_DNA"/>
</dbReference>
<feature type="signal peptide" evidence="2">
    <location>
        <begin position="1"/>
        <end position="24"/>
    </location>
</feature>
<evidence type="ECO:0000313" key="5">
    <source>
        <dbReference type="Proteomes" id="UP001258994"/>
    </source>
</evidence>
<evidence type="ECO:0000256" key="1">
    <source>
        <dbReference type="ARBA" id="ARBA00005250"/>
    </source>
</evidence>
<comment type="similarity">
    <text evidence="1">Belongs to the metallo-beta-lactamase superfamily. Class-B beta-lactamase family.</text>
</comment>
<proteinExistence type="inferred from homology"/>
<dbReference type="PANTHER" id="PTHR42951">
    <property type="entry name" value="METALLO-BETA-LACTAMASE DOMAIN-CONTAINING"/>
    <property type="match status" value="1"/>
</dbReference>
<dbReference type="RefSeq" id="WP_348391450.1">
    <property type="nucleotide sequence ID" value="NZ_CP134145.1"/>
</dbReference>
<dbReference type="PANTHER" id="PTHR42951:SF4">
    <property type="entry name" value="ACYL-COENZYME A THIOESTERASE MBLAC2"/>
    <property type="match status" value="1"/>
</dbReference>
<gene>
    <name evidence="4" type="ORF">RGQ13_19770</name>
</gene>
<dbReference type="SUPFAM" id="SSF56281">
    <property type="entry name" value="Metallo-hydrolase/oxidoreductase"/>
    <property type="match status" value="1"/>
</dbReference>